<sequence length="163" mass="18806">TLLDSISLQHSMKNTLENNNNNNNNNPGKKKGPLTLNTTHPFIQLHLQLQESQAQMKQRRFYVFQWLLCSKTRPPRRWWQALQGSHPHLLLTYLSTCGVYSHGHFGHGCPHFVRPFAPMGFDADHFLLKAELFPPFGELFLCLGLELVHSRIWSLRVGGFQAF</sequence>
<organism evidence="2 3">
    <name type="scientific">Parasponia andersonii</name>
    <name type="common">Sponia andersonii</name>
    <dbReference type="NCBI Taxonomy" id="3476"/>
    <lineage>
        <taxon>Eukaryota</taxon>
        <taxon>Viridiplantae</taxon>
        <taxon>Streptophyta</taxon>
        <taxon>Embryophyta</taxon>
        <taxon>Tracheophyta</taxon>
        <taxon>Spermatophyta</taxon>
        <taxon>Magnoliopsida</taxon>
        <taxon>eudicotyledons</taxon>
        <taxon>Gunneridae</taxon>
        <taxon>Pentapetalae</taxon>
        <taxon>rosids</taxon>
        <taxon>fabids</taxon>
        <taxon>Rosales</taxon>
        <taxon>Cannabaceae</taxon>
        <taxon>Parasponia</taxon>
    </lineage>
</organism>
<dbReference type="EMBL" id="JXTB01000135">
    <property type="protein sequence ID" value="PON59938.1"/>
    <property type="molecule type" value="Genomic_DNA"/>
</dbReference>
<proteinExistence type="predicted"/>
<feature type="region of interest" description="Disordered" evidence="1">
    <location>
        <begin position="14"/>
        <end position="35"/>
    </location>
</feature>
<comment type="caution">
    <text evidence="2">The sequence shown here is derived from an EMBL/GenBank/DDBJ whole genome shotgun (WGS) entry which is preliminary data.</text>
</comment>
<gene>
    <name evidence="2" type="ORF">PanWU01x14_156570</name>
</gene>
<evidence type="ECO:0000313" key="3">
    <source>
        <dbReference type="Proteomes" id="UP000237105"/>
    </source>
</evidence>
<evidence type="ECO:0000313" key="2">
    <source>
        <dbReference type="EMBL" id="PON59938.1"/>
    </source>
</evidence>
<keyword evidence="3" id="KW-1185">Reference proteome</keyword>
<protein>
    <submittedName>
        <fullName evidence="2">Uncharacterized protein</fullName>
    </submittedName>
</protein>
<accession>A0A2P5CFZ0</accession>
<dbReference type="OrthoDB" id="10476705at2759"/>
<dbReference type="AlphaFoldDB" id="A0A2P5CFZ0"/>
<feature type="non-terminal residue" evidence="2">
    <location>
        <position position="1"/>
    </location>
</feature>
<name>A0A2P5CFZ0_PARAD</name>
<reference evidence="3" key="1">
    <citation type="submission" date="2016-06" db="EMBL/GenBank/DDBJ databases">
        <title>Parallel loss of symbiosis genes in relatives of nitrogen-fixing non-legume Parasponia.</title>
        <authorList>
            <person name="Van Velzen R."/>
            <person name="Holmer R."/>
            <person name="Bu F."/>
            <person name="Rutten L."/>
            <person name="Van Zeijl A."/>
            <person name="Liu W."/>
            <person name="Santuari L."/>
            <person name="Cao Q."/>
            <person name="Sharma T."/>
            <person name="Shen D."/>
            <person name="Roswanjaya Y."/>
            <person name="Wardhani T."/>
            <person name="Kalhor M.S."/>
            <person name="Jansen J."/>
            <person name="Van den Hoogen J."/>
            <person name="Gungor B."/>
            <person name="Hartog M."/>
            <person name="Hontelez J."/>
            <person name="Verver J."/>
            <person name="Yang W.-C."/>
            <person name="Schijlen E."/>
            <person name="Repin R."/>
            <person name="Schilthuizen M."/>
            <person name="Schranz E."/>
            <person name="Heidstra R."/>
            <person name="Miyata K."/>
            <person name="Fedorova E."/>
            <person name="Kohlen W."/>
            <person name="Bisseling T."/>
            <person name="Smit S."/>
            <person name="Geurts R."/>
        </authorList>
    </citation>
    <scope>NUCLEOTIDE SEQUENCE [LARGE SCALE GENOMIC DNA]</scope>
    <source>
        <strain evidence="3">cv. WU1-14</strain>
    </source>
</reference>
<dbReference type="Proteomes" id="UP000237105">
    <property type="component" value="Unassembled WGS sequence"/>
</dbReference>
<evidence type="ECO:0000256" key="1">
    <source>
        <dbReference type="SAM" id="MobiDB-lite"/>
    </source>
</evidence>